<comment type="caution">
    <text evidence="2">The sequence shown here is derived from an EMBL/GenBank/DDBJ whole genome shotgun (WGS) entry which is preliminary data.</text>
</comment>
<dbReference type="RefSeq" id="WP_087581234.1">
    <property type="nucleotide sequence ID" value="NZ_NDYQ01000004.1"/>
</dbReference>
<feature type="signal peptide" evidence="1">
    <location>
        <begin position="1"/>
        <end position="19"/>
    </location>
</feature>
<dbReference type="EMBL" id="NDYQ01000004">
    <property type="protein sequence ID" value="OUT18092.1"/>
    <property type="molecule type" value="Genomic_DNA"/>
</dbReference>
<evidence type="ECO:0008006" key="4">
    <source>
        <dbReference type="Google" id="ProtNLM"/>
    </source>
</evidence>
<name>A0A1Y5NJQ5_9BACT</name>
<feature type="chain" id="PRO_5012260834" description="Lipoprotein" evidence="1">
    <location>
        <begin position="20"/>
        <end position="147"/>
    </location>
</feature>
<sequence>MKKITMLALGLLLAGCALSNGVKSPEDGMMKSFAKCALKSDSTVIMLVPSRGFLADAIASATTSVSNNDGGFYNNLTAKIQEGVDAFVIYGESGMKTESLMSNVFTRLKERNVNGMQFCISAGIEKSEKLSKLADELGIKLSFVTLP</sequence>
<evidence type="ECO:0000313" key="2">
    <source>
        <dbReference type="EMBL" id="OUT18092.1"/>
    </source>
</evidence>
<keyword evidence="1" id="KW-0732">Signal</keyword>
<dbReference type="PROSITE" id="PS51257">
    <property type="entry name" value="PROKAR_LIPOPROTEIN"/>
    <property type="match status" value="1"/>
</dbReference>
<dbReference type="Proteomes" id="UP000195893">
    <property type="component" value="Unassembled WGS sequence"/>
</dbReference>
<protein>
    <recommendedName>
        <fullName evidence="4">Lipoprotein</fullName>
    </recommendedName>
</protein>
<evidence type="ECO:0000256" key="1">
    <source>
        <dbReference type="SAM" id="SignalP"/>
    </source>
</evidence>
<dbReference type="AlphaFoldDB" id="A0A1Y5NJQ5"/>
<accession>A0A1Y5NJQ5</accession>
<reference evidence="2 3" key="1">
    <citation type="submission" date="2017-04" db="EMBL/GenBank/DDBJ databases">
        <title>Complete genome of Campylobacter concisus ATCC 33237T and draft genomes for an additional eight well characterized C. concisus strains.</title>
        <authorList>
            <person name="Cornelius A.J."/>
            <person name="Miller W.G."/>
            <person name="Lastovica A.J."/>
            <person name="On S.L."/>
            <person name="French N.P."/>
            <person name="Vandenberg O."/>
            <person name="Biggs P.J."/>
        </authorList>
    </citation>
    <scope>NUCLEOTIDE SEQUENCE [LARGE SCALE GENOMIC DNA]</scope>
    <source>
        <strain evidence="2 3">Lasto127.99</strain>
    </source>
</reference>
<proteinExistence type="predicted"/>
<evidence type="ECO:0000313" key="3">
    <source>
        <dbReference type="Proteomes" id="UP000195893"/>
    </source>
</evidence>
<organism evidence="2 3">
    <name type="scientific">Campylobacter concisus</name>
    <dbReference type="NCBI Taxonomy" id="199"/>
    <lineage>
        <taxon>Bacteria</taxon>
        <taxon>Pseudomonadati</taxon>
        <taxon>Campylobacterota</taxon>
        <taxon>Epsilonproteobacteria</taxon>
        <taxon>Campylobacterales</taxon>
        <taxon>Campylobacteraceae</taxon>
        <taxon>Campylobacter</taxon>
    </lineage>
</organism>
<gene>
    <name evidence="2" type="ORF">B9N60_03055</name>
</gene>